<organism evidence="2 3">
    <name type="scientific">Saccharibacillus brassicae</name>
    <dbReference type="NCBI Taxonomy" id="2583377"/>
    <lineage>
        <taxon>Bacteria</taxon>
        <taxon>Bacillati</taxon>
        <taxon>Bacillota</taxon>
        <taxon>Bacilli</taxon>
        <taxon>Bacillales</taxon>
        <taxon>Paenibacillaceae</taxon>
        <taxon>Saccharibacillus</taxon>
    </lineage>
</organism>
<dbReference type="GO" id="GO:0016491">
    <property type="term" value="F:oxidoreductase activity"/>
    <property type="evidence" value="ECO:0007669"/>
    <property type="project" value="InterPro"/>
</dbReference>
<dbReference type="RefSeq" id="WP_141449186.1">
    <property type="nucleotide sequence ID" value="NZ_CP041217.1"/>
</dbReference>
<name>A0A4Y6UZT0_SACBS</name>
<dbReference type="KEGG" id="saca:FFV09_18420"/>
<dbReference type="InterPro" id="IPR000415">
    <property type="entry name" value="Nitroreductase-like"/>
</dbReference>
<dbReference type="InterPro" id="IPR052544">
    <property type="entry name" value="Bacteriocin_Proc_Enz"/>
</dbReference>
<dbReference type="Pfam" id="PF00881">
    <property type="entry name" value="Nitroreductase"/>
    <property type="match status" value="1"/>
</dbReference>
<protein>
    <submittedName>
        <fullName evidence="2">SagB/ThcOx family dehydrogenase</fullName>
    </submittedName>
</protein>
<dbReference type="SUPFAM" id="SSF55469">
    <property type="entry name" value="FMN-dependent nitroreductase-like"/>
    <property type="match status" value="1"/>
</dbReference>
<dbReference type="AlphaFoldDB" id="A0A4Y6UZT0"/>
<evidence type="ECO:0000313" key="3">
    <source>
        <dbReference type="Proteomes" id="UP000316968"/>
    </source>
</evidence>
<accession>A0A4Y6UZT0</accession>
<gene>
    <name evidence="2" type="ORF">FFV09_18420</name>
</gene>
<reference evidence="2 3" key="1">
    <citation type="submission" date="2019-06" db="EMBL/GenBank/DDBJ databases">
        <title>Saccharibacillus brassicae sp. nov., an endophytic bacterium isolated from Chinese cabbage seeds (Brassica pekinensis).</title>
        <authorList>
            <person name="Jiang L."/>
            <person name="Lee J."/>
            <person name="Kim S.W."/>
        </authorList>
    </citation>
    <scope>NUCLEOTIDE SEQUENCE [LARGE SCALE GENOMIC DNA]</scope>
    <source>
        <strain evidence="3">KCTC 43072 / ATSA2</strain>
    </source>
</reference>
<dbReference type="InterPro" id="IPR020051">
    <property type="entry name" value="SagB-type_dehydrogenase"/>
</dbReference>
<dbReference type="Proteomes" id="UP000316968">
    <property type="component" value="Chromosome"/>
</dbReference>
<dbReference type="EMBL" id="CP041217">
    <property type="protein sequence ID" value="QDH22644.1"/>
    <property type="molecule type" value="Genomic_DNA"/>
</dbReference>
<dbReference type="PANTHER" id="PTHR43745">
    <property type="entry name" value="NITROREDUCTASE MJ1384-RELATED"/>
    <property type="match status" value="1"/>
</dbReference>
<dbReference type="OrthoDB" id="9801593at2"/>
<dbReference type="PANTHER" id="PTHR43745:SF2">
    <property type="entry name" value="NITROREDUCTASE MJ1384-RELATED"/>
    <property type="match status" value="1"/>
</dbReference>
<dbReference type="Gene3D" id="3.40.109.10">
    <property type="entry name" value="NADH Oxidase"/>
    <property type="match status" value="1"/>
</dbReference>
<dbReference type="NCBIfam" id="TIGR03605">
    <property type="entry name" value="antibiot_sagB"/>
    <property type="match status" value="1"/>
</dbReference>
<feature type="domain" description="Nitroreductase" evidence="1">
    <location>
        <begin position="166"/>
        <end position="345"/>
    </location>
</feature>
<sequence length="390" mass="44155">MENIYMYKLTSDLIVTYFENKPQLRVPSQHRRFEVDSKVMCVISALTGNTEETLPRLQESISKNTIQTIINKLIDVGILVHKNENEKSKVSKMIKEWAELGESTWFVHLESCDANYKSADEIGEEFKFASEPNPPTFKCNCEKSKIDLPKPSSLSGTTLSDALTLRRSYRNFLPESIKLQELSDLLYYTGGILFTNGTRFFGEVSKKIAPSPGGRHATELYPVINNCEDLEKGIYHYCQKHHAIHLISKENDVRGFLNEALYGQDYFLDAAVTLFYTSVIERLKWKYKGSRVYRLMHYETTHYAQNFLLTGTAHKLGVFMTGAFNESLIESKLGIDGINEVAMYVTGAGKKDNIGPYTRAGIQVSENIPKDSKLILPKALSSISEQKILG</sequence>
<keyword evidence="3" id="KW-1185">Reference proteome</keyword>
<evidence type="ECO:0000259" key="1">
    <source>
        <dbReference type="Pfam" id="PF00881"/>
    </source>
</evidence>
<dbReference type="InterPro" id="IPR029479">
    <property type="entry name" value="Nitroreductase"/>
</dbReference>
<proteinExistence type="predicted"/>
<evidence type="ECO:0000313" key="2">
    <source>
        <dbReference type="EMBL" id="QDH22644.1"/>
    </source>
</evidence>
<dbReference type="CDD" id="cd02142">
    <property type="entry name" value="McbC_SagB-like_oxidoreductase"/>
    <property type="match status" value="1"/>
</dbReference>